<feature type="compositionally biased region" description="Low complexity" evidence="1">
    <location>
        <begin position="32"/>
        <end position="42"/>
    </location>
</feature>
<dbReference type="Proteomes" id="UP000785679">
    <property type="component" value="Unassembled WGS sequence"/>
</dbReference>
<proteinExistence type="predicted"/>
<name>A0A8J8T0N0_HALGN</name>
<accession>A0A8J8T0N0</accession>
<sequence length="359" mass="40981">MITPTHLQVPTADTFLLKRVSISNMDERRSSMRMSSAGESSSNLNPLMRRLTQSGLNTKPDPKKQGAPKKPLKPLPTFNYQLFTQIEKVQLSHLKDLKEANSGAFFPQEESITDNATTMDSYANLHLGLDDQNDPTIKALRQQRLKERRTQAKSALKKTMLRELLNDVNAGQAGSEYFTMAELGRQKQANHIYTRYLKEQDKRLELKDKLKVNMGFLAFQTAKQLQPMKFHYREDEGDANDLNQQAQNLKFSKFFKQNPDLIEFMKVTSAQRKEEVEDADKTVTAHKDGKKKKKVSLLKSDKRAKGIYDRFYNPLCPFQREQRTVSATPGAGTYFRFPAPVRVSGIGGIKLIYPKDSLI</sequence>
<comment type="caution">
    <text evidence="2">The sequence shown here is derived from an EMBL/GenBank/DDBJ whole genome shotgun (WGS) entry which is preliminary data.</text>
</comment>
<evidence type="ECO:0000313" key="2">
    <source>
        <dbReference type="EMBL" id="TNV77824.1"/>
    </source>
</evidence>
<protein>
    <submittedName>
        <fullName evidence="2">Uncharacterized protein</fullName>
    </submittedName>
</protein>
<feature type="region of interest" description="Disordered" evidence="1">
    <location>
        <begin position="53"/>
        <end position="73"/>
    </location>
</feature>
<organism evidence="2 3">
    <name type="scientific">Halteria grandinella</name>
    <dbReference type="NCBI Taxonomy" id="5974"/>
    <lineage>
        <taxon>Eukaryota</taxon>
        <taxon>Sar</taxon>
        <taxon>Alveolata</taxon>
        <taxon>Ciliophora</taxon>
        <taxon>Intramacronucleata</taxon>
        <taxon>Spirotrichea</taxon>
        <taxon>Stichotrichia</taxon>
        <taxon>Sporadotrichida</taxon>
        <taxon>Halteriidae</taxon>
        <taxon>Halteria</taxon>
    </lineage>
</organism>
<evidence type="ECO:0000256" key="1">
    <source>
        <dbReference type="SAM" id="MobiDB-lite"/>
    </source>
</evidence>
<reference evidence="2" key="1">
    <citation type="submission" date="2019-06" db="EMBL/GenBank/DDBJ databases">
        <authorList>
            <person name="Zheng W."/>
        </authorList>
    </citation>
    <scope>NUCLEOTIDE SEQUENCE</scope>
    <source>
        <strain evidence="2">QDHG01</strain>
    </source>
</reference>
<dbReference type="AlphaFoldDB" id="A0A8J8T0N0"/>
<dbReference type="EMBL" id="RRYP01011293">
    <property type="protein sequence ID" value="TNV77824.1"/>
    <property type="molecule type" value="Genomic_DNA"/>
</dbReference>
<keyword evidence="3" id="KW-1185">Reference proteome</keyword>
<dbReference type="OrthoDB" id="10672869at2759"/>
<gene>
    <name evidence="2" type="ORF">FGO68_gene14691</name>
</gene>
<evidence type="ECO:0000313" key="3">
    <source>
        <dbReference type="Proteomes" id="UP000785679"/>
    </source>
</evidence>
<feature type="region of interest" description="Disordered" evidence="1">
    <location>
        <begin position="27"/>
        <end position="46"/>
    </location>
</feature>